<dbReference type="VEuPathDB" id="VectorBase:BGLAX_030332"/>
<dbReference type="Gene3D" id="3.40.50.410">
    <property type="entry name" value="von Willebrand factor, type A domain"/>
    <property type="match status" value="1"/>
</dbReference>
<name>A0A2C9L2G7_BIOGL</name>
<sequence length="430" mass="49348">MEGRRQLKAFICLLMVNFIQCRTDRFREQQELLDYRTYHKCLGKQLDIYFILDASTSIYSEHFERIQELVRHIVTKLSLGDRSTRIVGMLTYSDDVQSTPPPLQLKTVCSKMEIVDRISLDNLPHMKGKTETYKAIRYVRLLQDSEFRKEAQNVMVILTDGGSHQPEMTAEEAELARRKGFLIYVIGVGIYLEPNEWTLIASDPDSEYVFNVSKSNQPLLPVVNSFLDSLCGASLALCNVHNAANLYFIAGPGGASRAYHLIDTFAADTMVTSQGLLRVGYIFDHCNCIDKPLARAETYCGEHKYTECLQYPASSKTYQTLLKKARDYARWPRMFRSQVNQVAVLFVDEESIIENWRDINNLVAENINLIIVDLGVRYCFTNFLKEIPQNMSNYIRIVGDVESQEYLKERLTKLICQAINDRYGCVPTVQ</sequence>
<keyword evidence="1" id="KW-0732">Signal</keyword>
<dbReference type="Proteomes" id="UP000076420">
    <property type="component" value="Unassembled WGS sequence"/>
</dbReference>
<evidence type="ECO:0000256" key="1">
    <source>
        <dbReference type="SAM" id="SignalP"/>
    </source>
</evidence>
<dbReference type="VEuPathDB" id="VectorBase:BGLB026253"/>
<dbReference type="InterPro" id="IPR002035">
    <property type="entry name" value="VWF_A"/>
</dbReference>
<dbReference type="OrthoDB" id="6132182at2759"/>
<dbReference type="PROSITE" id="PS50234">
    <property type="entry name" value="VWFA"/>
    <property type="match status" value="1"/>
</dbReference>
<dbReference type="SUPFAM" id="SSF53300">
    <property type="entry name" value="vWA-like"/>
    <property type="match status" value="2"/>
</dbReference>
<reference evidence="3" key="1">
    <citation type="submission" date="2020-05" db="UniProtKB">
        <authorList>
            <consortium name="EnsemblMetazoa"/>
        </authorList>
    </citation>
    <scope>IDENTIFICATION</scope>
    <source>
        <strain evidence="3">BB02</strain>
    </source>
</reference>
<feature type="domain" description="VWFA" evidence="2">
    <location>
        <begin position="47"/>
        <end position="230"/>
    </location>
</feature>
<proteinExistence type="predicted"/>
<dbReference type="CDD" id="cd01450">
    <property type="entry name" value="vWFA_subfamily_ECM"/>
    <property type="match status" value="1"/>
</dbReference>
<dbReference type="KEGG" id="bgt:106070798"/>
<evidence type="ECO:0000313" key="4">
    <source>
        <dbReference type="Proteomes" id="UP000076420"/>
    </source>
</evidence>
<gene>
    <name evidence="3" type="primary">106070798</name>
</gene>
<accession>A0A2C9L2G7</accession>
<dbReference type="AlphaFoldDB" id="A0A2C9L2G7"/>
<organism evidence="3 4">
    <name type="scientific">Biomphalaria glabrata</name>
    <name type="common">Bloodfluke planorb</name>
    <name type="synonym">Freshwater snail</name>
    <dbReference type="NCBI Taxonomy" id="6526"/>
    <lineage>
        <taxon>Eukaryota</taxon>
        <taxon>Metazoa</taxon>
        <taxon>Spiralia</taxon>
        <taxon>Lophotrochozoa</taxon>
        <taxon>Mollusca</taxon>
        <taxon>Gastropoda</taxon>
        <taxon>Heterobranchia</taxon>
        <taxon>Euthyneura</taxon>
        <taxon>Panpulmonata</taxon>
        <taxon>Hygrophila</taxon>
        <taxon>Lymnaeoidea</taxon>
        <taxon>Planorbidae</taxon>
        <taxon>Biomphalaria</taxon>
    </lineage>
</organism>
<dbReference type="PANTHER" id="PTHR24020:SF84">
    <property type="entry name" value="VWFA DOMAIN-CONTAINING PROTEIN"/>
    <property type="match status" value="1"/>
</dbReference>
<evidence type="ECO:0000313" key="3">
    <source>
        <dbReference type="EnsemblMetazoa" id="BGLB026253-PA"/>
    </source>
</evidence>
<dbReference type="PRINTS" id="PR00453">
    <property type="entry name" value="VWFADOMAIN"/>
</dbReference>
<dbReference type="InterPro" id="IPR050525">
    <property type="entry name" value="ECM_Assembly_Org"/>
</dbReference>
<dbReference type="PANTHER" id="PTHR24020">
    <property type="entry name" value="COLLAGEN ALPHA"/>
    <property type="match status" value="1"/>
</dbReference>
<evidence type="ECO:0000259" key="2">
    <source>
        <dbReference type="PROSITE" id="PS50234"/>
    </source>
</evidence>
<protein>
    <recommendedName>
        <fullName evidence="2">VWFA domain-containing protein</fullName>
    </recommendedName>
</protein>
<dbReference type="RefSeq" id="XP_013086218.2">
    <property type="nucleotide sequence ID" value="XM_013230764.2"/>
</dbReference>
<dbReference type="SMART" id="SM00327">
    <property type="entry name" value="VWA"/>
    <property type="match status" value="1"/>
</dbReference>
<feature type="chain" id="PRO_5012112675" description="VWFA domain-containing protein" evidence="1">
    <location>
        <begin position="22"/>
        <end position="430"/>
    </location>
</feature>
<feature type="signal peptide" evidence="1">
    <location>
        <begin position="1"/>
        <end position="21"/>
    </location>
</feature>
<dbReference type="EnsemblMetazoa" id="BGLB026253-RA">
    <property type="protein sequence ID" value="BGLB026253-PA"/>
    <property type="gene ID" value="BGLB026253"/>
</dbReference>
<dbReference type="InterPro" id="IPR036465">
    <property type="entry name" value="vWFA_dom_sf"/>
</dbReference>
<dbReference type="STRING" id="6526.A0A2C9L2G7"/>
<dbReference type="Pfam" id="PF00092">
    <property type="entry name" value="VWA"/>
    <property type="match status" value="1"/>
</dbReference>